<evidence type="ECO:0000313" key="3">
    <source>
        <dbReference type="Proteomes" id="UP000599009"/>
    </source>
</evidence>
<gene>
    <name evidence="2" type="ORF">GCM10011394_10210</name>
</gene>
<comment type="caution">
    <text evidence="2">The sequence shown here is derived from an EMBL/GenBank/DDBJ whole genome shotgun (WGS) entry which is preliminary data.</text>
</comment>
<feature type="domain" description="Fido" evidence="1">
    <location>
        <begin position="320"/>
        <end position="455"/>
    </location>
</feature>
<dbReference type="PANTHER" id="PTHR13504">
    <property type="entry name" value="FIDO DOMAIN-CONTAINING PROTEIN DDB_G0283145"/>
    <property type="match status" value="1"/>
</dbReference>
<keyword evidence="3" id="KW-1185">Reference proteome</keyword>
<sequence length="494" mass="54980">MARNWLDAMPEVFLSTTERSSAVSRAASSGLLRRIGSKLYTRNLVDPPEQIVRRHLWPLVAAYAPGALIADRTALENVPAPDGSIFVVAGRARDIELPGITIRTRKGAGPQPEDRPFIGDLFISSTARAFLDNLAPSRQGKSGVRRTLGREQVEQRLDDLARRNGAEALNRLRDEARALAPRIGREAEFEAFDRLIGALQGTRKDDLVSPRARARHAGAPYDPDRLHLFELLYRELRALAPAGRATRDRGPEARSTLAFFEAYFSNFIEGTEFEVEEAAAIVFRQAIPRDRPADAHDILGTWQLVSDPVEMARTPADADELLDLLRRRHATLMAARPEKGPGQFKREVNRAGRTVFVDPDHVENTLRQGFDLYRSLETAFARAVYMMFLVSEVHPFADGNGRIARIMSNAELVAAGEERILVPTVYRANYLSALKALSQAQSPEPLVRTLDFAQRWVAATPWAGLEGTRVDLERGHAFMDANEAENAGIRLRLP</sequence>
<dbReference type="PANTHER" id="PTHR13504:SF38">
    <property type="entry name" value="FIDO DOMAIN-CONTAINING PROTEIN"/>
    <property type="match status" value="1"/>
</dbReference>
<reference evidence="3" key="1">
    <citation type="journal article" date="2019" name="Int. J. Syst. Evol. Microbiol.">
        <title>The Global Catalogue of Microorganisms (GCM) 10K type strain sequencing project: providing services to taxonomists for standard genome sequencing and annotation.</title>
        <authorList>
            <consortium name="The Broad Institute Genomics Platform"/>
            <consortium name="The Broad Institute Genome Sequencing Center for Infectious Disease"/>
            <person name="Wu L."/>
            <person name="Ma J."/>
        </authorList>
    </citation>
    <scope>NUCLEOTIDE SEQUENCE [LARGE SCALE GENOMIC DNA]</scope>
    <source>
        <strain evidence="3">CGMCC 1.8985</strain>
    </source>
</reference>
<dbReference type="InterPro" id="IPR040198">
    <property type="entry name" value="Fido_containing"/>
</dbReference>
<organism evidence="2 3">
    <name type="scientific">Luteimonas terricola</name>
    <dbReference type="NCBI Taxonomy" id="645597"/>
    <lineage>
        <taxon>Bacteria</taxon>
        <taxon>Pseudomonadati</taxon>
        <taxon>Pseudomonadota</taxon>
        <taxon>Gammaproteobacteria</taxon>
        <taxon>Lysobacterales</taxon>
        <taxon>Lysobacteraceae</taxon>
        <taxon>Luteimonas</taxon>
    </lineage>
</organism>
<proteinExistence type="predicted"/>
<dbReference type="InterPro" id="IPR036597">
    <property type="entry name" value="Fido-like_dom_sf"/>
</dbReference>
<evidence type="ECO:0000259" key="1">
    <source>
        <dbReference type="PROSITE" id="PS51459"/>
    </source>
</evidence>
<dbReference type="SUPFAM" id="SSF140931">
    <property type="entry name" value="Fic-like"/>
    <property type="match status" value="1"/>
</dbReference>
<dbReference type="EMBL" id="BMME01000001">
    <property type="protein sequence ID" value="GGK03052.1"/>
    <property type="molecule type" value="Genomic_DNA"/>
</dbReference>
<dbReference type="Proteomes" id="UP000599009">
    <property type="component" value="Unassembled WGS sequence"/>
</dbReference>
<evidence type="ECO:0000313" key="2">
    <source>
        <dbReference type="EMBL" id="GGK03052.1"/>
    </source>
</evidence>
<protein>
    <submittedName>
        <fullName evidence="2">Fic family protein</fullName>
    </submittedName>
</protein>
<accession>A0ABQ2EEH5</accession>
<dbReference type="Pfam" id="PF02661">
    <property type="entry name" value="Fic"/>
    <property type="match status" value="1"/>
</dbReference>
<dbReference type="PROSITE" id="PS51459">
    <property type="entry name" value="FIDO"/>
    <property type="match status" value="1"/>
</dbReference>
<name>A0ABQ2EEH5_9GAMM</name>
<dbReference type="InterPro" id="IPR003812">
    <property type="entry name" value="Fido"/>
</dbReference>
<dbReference type="Gene3D" id="1.10.3290.10">
    <property type="entry name" value="Fido-like domain"/>
    <property type="match status" value="1"/>
</dbReference>